<protein>
    <submittedName>
        <fullName evidence="2">DUF3325 family protein</fullName>
    </submittedName>
</protein>
<dbReference type="EMBL" id="JBHSDU010000014">
    <property type="protein sequence ID" value="MFC4312580.1"/>
    <property type="molecule type" value="Genomic_DNA"/>
</dbReference>
<dbReference type="InterPro" id="IPR021762">
    <property type="entry name" value="DUF3325"/>
</dbReference>
<feature type="transmembrane region" description="Helical" evidence="1">
    <location>
        <begin position="78"/>
        <end position="98"/>
    </location>
</feature>
<accession>A0ABV8SZP9</accession>
<dbReference type="Pfam" id="PF11804">
    <property type="entry name" value="DUF3325"/>
    <property type="match status" value="1"/>
</dbReference>
<feature type="transmembrane region" description="Helical" evidence="1">
    <location>
        <begin position="24"/>
        <end position="45"/>
    </location>
</feature>
<sequence>MALCVTTRAQARSLWPESWQTARIYAVRAVGYALLALSGVAWMMSQGAAMGFASWLFCVLPLAALPLIFAWPYWPRRLIALGILLVPLAAIGMAICAIDI</sequence>
<feature type="transmembrane region" description="Helical" evidence="1">
    <location>
        <begin position="52"/>
        <end position="72"/>
    </location>
</feature>
<keyword evidence="1" id="KW-1133">Transmembrane helix</keyword>
<name>A0ABV8SZP9_9GAMM</name>
<keyword evidence="1" id="KW-0472">Membrane</keyword>
<gene>
    <name evidence="2" type="ORF">ACFPN2_26085</name>
</gene>
<keyword evidence="1" id="KW-0812">Transmembrane</keyword>
<keyword evidence="3" id="KW-1185">Reference proteome</keyword>
<evidence type="ECO:0000313" key="2">
    <source>
        <dbReference type="EMBL" id="MFC4312580.1"/>
    </source>
</evidence>
<dbReference type="Proteomes" id="UP001595904">
    <property type="component" value="Unassembled WGS sequence"/>
</dbReference>
<evidence type="ECO:0000256" key="1">
    <source>
        <dbReference type="SAM" id="Phobius"/>
    </source>
</evidence>
<organism evidence="2 3">
    <name type="scientific">Steroidobacter flavus</name>
    <dbReference type="NCBI Taxonomy" id="1842136"/>
    <lineage>
        <taxon>Bacteria</taxon>
        <taxon>Pseudomonadati</taxon>
        <taxon>Pseudomonadota</taxon>
        <taxon>Gammaproteobacteria</taxon>
        <taxon>Steroidobacterales</taxon>
        <taxon>Steroidobacteraceae</taxon>
        <taxon>Steroidobacter</taxon>
    </lineage>
</organism>
<comment type="caution">
    <text evidence="2">The sequence shown here is derived from an EMBL/GenBank/DDBJ whole genome shotgun (WGS) entry which is preliminary data.</text>
</comment>
<proteinExistence type="predicted"/>
<evidence type="ECO:0000313" key="3">
    <source>
        <dbReference type="Proteomes" id="UP001595904"/>
    </source>
</evidence>
<dbReference type="RefSeq" id="WP_380602845.1">
    <property type="nucleotide sequence ID" value="NZ_JBHSDU010000014.1"/>
</dbReference>
<reference evidence="3" key="1">
    <citation type="journal article" date="2019" name="Int. J. Syst. Evol. Microbiol.">
        <title>The Global Catalogue of Microorganisms (GCM) 10K type strain sequencing project: providing services to taxonomists for standard genome sequencing and annotation.</title>
        <authorList>
            <consortium name="The Broad Institute Genomics Platform"/>
            <consortium name="The Broad Institute Genome Sequencing Center for Infectious Disease"/>
            <person name="Wu L."/>
            <person name="Ma J."/>
        </authorList>
    </citation>
    <scope>NUCLEOTIDE SEQUENCE [LARGE SCALE GENOMIC DNA]</scope>
    <source>
        <strain evidence="3">CGMCC 1.10759</strain>
    </source>
</reference>